<protein>
    <submittedName>
        <fullName evidence="2">Uncharacterized protein</fullName>
    </submittedName>
</protein>
<name>A0A917V1W7_9HYPH</name>
<proteinExistence type="predicted"/>
<keyword evidence="3" id="KW-1185">Reference proteome</keyword>
<evidence type="ECO:0000313" key="3">
    <source>
        <dbReference type="Proteomes" id="UP000600449"/>
    </source>
</evidence>
<dbReference type="AlphaFoldDB" id="A0A917V1W7"/>
<evidence type="ECO:0000256" key="1">
    <source>
        <dbReference type="SAM" id="MobiDB-lite"/>
    </source>
</evidence>
<dbReference type="Proteomes" id="UP000600449">
    <property type="component" value="Unassembled WGS sequence"/>
</dbReference>
<accession>A0A917V1W7</accession>
<gene>
    <name evidence="2" type="ORF">GCM10011322_07220</name>
</gene>
<feature type="region of interest" description="Disordered" evidence="1">
    <location>
        <begin position="144"/>
        <end position="166"/>
    </location>
</feature>
<evidence type="ECO:0000313" key="2">
    <source>
        <dbReference type="EMBL" id="GGK23014.1"/>
    </source>
</evidence>
<sequence length="166" mass="17673">MLARPANGDDAGGGIAGAGAVEQIVEIGHAWTGSSVEGAGGRERPADRVDIVRLRACAIAPAGRRPCESRTRRRTLARPVSWIERKGYVDKGLAGRLPLARRPALWLARNSGDMVPLLASPARGLPYFGPLLIVRKLGLQHPSGADADRIRRSGGAPFRTRDDPST</sequence>
<dbReference type="EMBL" id="BMMF01000002">
    <property type="protein sequence ID" value="GGK23014.1"/>
    <property type="molecule type" value="Genomic_DNA"/>
</dbReference>
<reference evidence="2 3" key="1">
    <citation type="journal article" date="2014" name="Int. J. Syst. Evol. Microbiol.">
        <title>Complete genome sequence of Corynebacterium casei LMG S-19264T (=DSM 44701T), isolated from a smear-ripened cheese.</title>
        <authorList>
            <consortium name="US DOE Joint Genome Institute (JGI-PGF)"/>
            <person name="Walter F."/>
            <person name="Albersmeier A."/>
            <person name="Kalinowski J."/>
            <person name="Ruckert C."/>
        </authorList>
    </citation>
    <scope>NUCLEOTIDE SEQUENCE [LARGE SCALE GENOMIC DNA]</scope>
    <source>
        <strain evidence="2 3">CGMCC 1.9161</strain>
    </source>
</reference>
<comment type="caution">
    <text evidence="2">The sequence shown here is derived from an EMBL/GenBank/DDBJ whole genome shotgun (WGS) entry which is preliminary data.</text>
</comment>
<organism evidence="2 3">
    <name type="scientific">Salinarimonas ramus</name>
    <dbReference type="NCBI Taxonomy" id="690164"/>
    <lineage>
        <taxon>Bacteria</taxon>
        <taxon>Pseudomonadati</taxon>
        <taxon>Pseudomonadota</taxon>
        <taxon>Alphaproteobacteria</taxon>
        <taxon>Hyphomicrobiales</taxon>
        <taxon>Salinarimonadaceae</taxon>
        <taxon>Salinarimonas</taxon>
    </lineage>
</organism>